<dbReference type="GO" id="GO:0030942">
    <property type="term" value="F:endoplasmic reticulum signal peptide binding"/>
    <property type="evidence" value="ECO:0007669"/>
    <property type="project" value="UniProtKB-UniRule"/>
</dbReference>
<dbReference type="GO" id="GO:0006614">
    <property type="term" value="P:SRP-dependent cotranslational protein targeting to membrane"/>
    <property type="evidence" value="ECO:0007669"/>
    <property type="project" value="UniProtKB-UniRule"/>
</dbReference>
<dbReference type="AlphaFoldDB" id="A0AAV5QFL5"/>
<keyword evidence="5 7" id="KW-0733">Signal recognition particle</keyword>
<comment type="similarity">
    <text evidence="2 7">Belongs to the SRP14 family.</text>
</comment>
<dbReference type="InterPro" id="IPR003210">
    <property type="entry name" value="Signal_recog_particle_SRP14"/>
</dbReference>
<dbReference type="GO" id="GO:0008312">
    <property type="term" value="F:7S RNA binding"/>
    <property type="evidence" value="ECO:0007669"/>
    <property type="project" value="UniProtKB-UniRule"/>
</dbReference>
<comment type="function">
    <text evidence="7">Component of the signal recognition particle (SRP) complex, a ribonucleoprotein complex that mediates the cotranslational targeting of secretory and membrane proteins to the endoplasmic reticulum (ER).</text>
</comment>
<evidence type="ECO:0000256" key="1">
    <source>
        <dbReference type="ARBA" id="ARBA00004496"/>
    </source>
</evidence>
<keyword evidence="4 7" id="KW-0694">RNA-binding</keyword>
<evidence type="ECO:0000313" key="9">
    <source>
        <dbReference type="Proteomes" id="UP001360560"/>
    </source>
</evidence>
<dbReference type="RefSeq" id="XP_064850537.1">
    <property type="nucleotide sequence ID" value="XM_064994465.1"/>
</dbReference>
<dbReference type="EMBL" id="BTFZ01000001">
    <property type="protein sequence ID" value="GMM33537.1"/>
    <property type="molecule type" value="Genomic_DNA"/>
</dbReference>
<proteinExistence type="inferred from homology"/>
<dbReference type="SUPFAM" id="SSF54762">
    <property type="entry name" value="Signal recognition particle alu RNA binding heterodimer, SRP9/14"/>
    <property type="match status" value="1"/>
</dbReference>
<keyword evidence="9" id="KW-1185">Reference proteome</keyword>
<keyword evidence="6 7" id="KW-0687">Ribonucleoprotein</keyword>
<accession>A0AAV5QFL5</accession>
<comment type="caution">
    <text evidence="8">The sequence shown here is derived from an EMBL/GenBank/DDBJ whole genome shotgun (WGS) entry which is preliminary data.</text>
</comment>
<evidence type="ECO:0000256" key="5">
    <source>
        <dbReference type="ARBA" id="ARBA00023135"/>
    </source>
</evidence>
<dbReference type="InterPro" id="IPR009018">
    <property type="entry name" value="Signal_recog_particle_SRP9/14"/>
</dbReference>
<name>A0AAV5QFL5_9ASCO</name>
<evidence type="ECO:0000256" key="3">
    <source>
        <dbReference type="ARBA" id="ARBA00022490"/>
    </source>
</evidence>
<evidence type="ECO:0000256" key="6">
    <source>
        <dbReference type="ARBA" id="ARBA00023274"/>
    </source>
</evidence>
<protein>
    <recommendedName>
        <fullName evidence="7">Signal recognition particle subunit SRP14</fullName>
    </recommendedName>
    <alternativeName>
        <fullName evidence="7">Signal recognition particle 14 kDa protein</fullName>
    </alternativeName>
</protein>
<dbReference type="Gene3D" id="3.30.720.10">
    <property type="entry name" value="Signal recognition particle alu RNA binding heterodimer, srp9/1"/>
    <property type="match status" value="1"/>
</dbReference>
<evidence type="ECO:0000256" key="4">
    <source>
        <dbReference type="ARBA" id="ARBA00022884"/>
    </source>
</evidence>
<evidence type="ECO:0000313" key="8">
    <source>
        <dbReference type="EMBL" id="GMM33537.1"/>
    </source>
</evidence>
<sequence>MGRVDNKQFLTEVGKLLTSANSSQSSLYLTQKRYIPYDEVTGKQELPQNSVSGSASVSENTPFQIIKDSENYAILFRITDGASDKSKKLKYSTVVTNDKLENFWKEYTNVLKSGITGLKKKEKKKNKKKGKGVTK</sequence>
<reference evidence="8 9" key="1">
    <citation type="journal article" date="2023" name="Elife">
        <title>Identification of key yeast species and microbe-microbe interactions impacting larval growth of Drosophila in the wild.</title>
        <authorList>
            <person name="Mure A."/>
            <person name="Sugiura Y."/>
            <person name="Maeda R."/>
            <person name="Honda K."/>
            <person name="Sakurai N."/>
            <person name="Takahashi Y."/>
            <person name="Watada M."/>
            <person name="Katoh T."/>
            <person name="Gotoh A."/>
            <person name="Gotoh Y."/>
            <person name="Taniguchi I."/>
            <person name="Nakamura K."/>
            <person name="Hayashi T."/>
            <person name="Katayama T."/>
            <person name="Uemura T."/>
            <person name="Hattori Y."/>
        </authorList>
    </citation>
    <scope>NUCLEOTIDE SEQUENCE [LARGE SCALE GENOMIC DNA]</scope>
    <source>
        <strain evidence="8 9">SC-9</strain>
    </source>
</reference>
<evidence type="ECO:0000256" key="7">
    <source>
        <dbReference type="RuleBase" id="RU368100"/>
    </source>
</evidence>
<dbReference type="PANTHER" id="PTHR12013">
    <property type="entry name" value="SIGNAL RECOGNITION PARTICLE 14 KD PROTEIN"/>
    <property type="match status" value="1"/>
</dbReference>
<evidence type="ECO:0000256" key="2">
    <source>
        <dbReference type="ARBA" id="ARBA00010349"/>
    </source>
</evidence>
<dbReference type="GeneID" id="90071516"/>
<gene>
    <name evidence="8" type="ORF">DASC09_008620</name>
</gene>
<dbReference type="Proteomes" id="UP001360560">
    <property type="component" value="Unassembled WGS sequence"/>
</dbReference>
<dbReference type="Pfam" id="PF02290">
    <property type="entry name" value="SRP14"/>
    <property type="match status" value="1"/>
</dbReference>
<comment type="subcellular location">
    <subcellularLocation>
        <location evidence="1 7">Cytoplasm</location>
    </subcellularLocation>
</comment>
<organism evidence="8 9">
    <name type="scientific">Saccharomycopsis crataegensis</name>
    <dbReference type="NCBI Taxonomy" id="43959"/>
    <lineage>
        <taxon>Eukaryota</taxon>
        <taxon>Fungi</taxon>
        <taxon>Dikarya</taxon>
        <taxon>Ascomycota</taxon>
        <taxon>Saccharomycotina</taxon>
        <taxon>Saccharomycetes</taxon>
        <taxon>Saccharomycopsidaceae</taxon>
        <taxon>Saccharomycopsis</taxon>
    </lineage>
</organism>
<keyword evidence="3 7" id="KW-0963">Cytoplasm</keyword>
<comment type="subunit">
    <text evidence="7">Component of a fungal signal recognition particle (SRP) complex that consists of a 7SL RNA molecule (scR1) and at least six protein subunits: SRP72, SRP68, SRP54, SEC65, SRP21 and SRP14.</text>
</comment>
<dbReference type="GO" id="GO:0005786">
    <property type="term" value="C:signal recognition particle, endoplasmic reticulum targeting"/>
    <property type="evidence" value="ECO:0007669"/>
    <property type="project" value="UniProtKB-UniRule"/>
</dbReference>